<comment type="caution">
    <text evidence="2">The sequence shown here is derived from an EMBL/GenBank/DDBJ whole genome shotgun (WGS) entry which is preliminary data.</text>
</comment>
<dbReference type="InterPro" id="IPR036291">
    <property type="entry name" value="NAD(P)-bd_dom_sf"/>
</dbReference>
<dbReference type="InterPro" id="IPR001509">
    <property type="entry name" value="Epimerase_deHydtase"/>
</dbReference>
<dbReference type="Pfam" id="PF01370">
    <property type="entry name" value="Epimerase"/>
    <property type="match status" value="1"/>
</dbReference>
<dbReference type="Gene3D" id="3.40.50.720">
    <property type="entry name" value="NAD(P)-binding Rossmann-like Domain"/>
    <property type="match status" value="1"/>
</dbReference>
<dbReference type="PANTHER" id="PTHR43245">
    <property type="entry name" value="BIFUNCTIONAL POLYMYXIN RESISTANCE PROTEIN ARNA"/>
    <property type="match status" value="1"/>
</dbReference>
<organism evidence="2 3">
    <name type="scientific">Kutzneria buriramensis</name>
    <dbReference type="NCBI Taxonomy" id="1045776"/>
    <lineage>
        <taxon>Bacteria</taxon>
        <taxon>Bacillati</taxon>
        <taxon>Actinomycetota</taxon>
        <taxon>Actinomycetes</taxon>
        <taxon>Pseudonocardiales</taxon>
        <taxon>Pseudonocardiaceae</taxon>
        <taxon>Kutzneria</taxon>
    </lineage>
</organism>
<dbReference type="AlphaFoldDB" id="A0A3E0GSY5"/>
<gene>
    <name evidence="2" type="ORF">BCF44_13437</name>
</gene>
<dbReference type="Proteomes" id="UP000256269">
    <property type="component" value="Unassembled WGS sequence"/>
</dbReference>
<dbReference type="EMBL" id="QUNO01000034">
    <property type="protein sequence ID" value="REH26182.1"/>
    <property type="molecule type" value="Genomic_DNA"/>
</dbReference>
<evidence type="ECO:0000313" key="2">
    <source>
        <dbReference type="EMBL" id="REH26182.1"/>
    </source>
</evidence>
<accession>A0A3E0GSY5</accession>
<proteinExistence type="predicted"/>
<keyword evidence="3" id="KW-1185">Reference proteome</keyword>
<dbReference type="PANTHER" id="PTHR43245:SF13">
    <property type="entry name" value="UDP-D-APIOSE_UDP-D-XYLOSE SYNTHASE 2"/>
    <property type="match status" value="1"/>
</dbReference>
<dbReference type="OrthoDB" id="7941246at2"/>
<dbReference type="InterPro" id="IPR050177">
    <property type="entry name" value="Lipid_A_modif_metabolic_enz"/>
</dbReference>
<evidence type="ECO:0000259" key="1">
    <source>
        <dbReference type="Pfam" id="PF01370"/>
    </source>
</evidence>
<name>A0A3E0GSY5_9PSEU</name>
<feature type="domain" description="NAD-dependent epimerase/dehydratase" evidence="1">
    <location>
        <begin position="70"/>
        <end position="205"/>
    </location>
</feature>
<dbReference type="RefSeq" id="WP_116182014.1">
    <property type="nucleotide sequence ID" value="NZ_CP144375.1"/>
</dbReference>
<protein>
    <submittedName>
        <fullName evidence="2">Nucleoside-diphosphate-sugar epimerase</fullName>
    </submittedName>
</protein>
<reference evidence="2 3" key="1">
    <citation type="submission" date="2018-08" db="EMBL/GenBank/DDBJ databases">
        <title>Genomic Encyclopedia of Archaeal and Bacterial Type Strains, Phase II (KMG-II): from individual species to whole genera.</title>
        <authorList>
            <person name="Goeker M."/>
        </authorList>
    </citation>
    <scope>NUCLEOTIDE SEQUENCE [LARGE SCALE GENOMIC DNA]</scope>
    <source>
        <strain evidence="2 3">DSM 45791</strain>
    </source>
</reference>
<evidence type="ECO:0000313" key="3">
    <source>
        <dbReference type="Proteomes" id="UP000256269"/>
    </source>
</evidence>
<sequence>MRVLVLGGTRFVGRAAVADAVRRGWQVTVFNRDLTGPAPDGVEAVRGDRTAGIAELTGHWDAVIDTWSGAPEAVADAARQLESRVGHYLYVSSGAVYRQPLRTGMTEQAPVVEAGDGDYSAAKVGSELVVTRHFGDDRALLARAGLILGPHEHVGRLPWWLARAARGGEMPAPGPRDLATQWVDARDLAAWLLDAAEKRVAGTFNAASPPGHTTMAALLETCVRVTGDRAELRWIDPEAITAAGIRPWSQLPIWVPPNHPNRPVQERDTSRAHAAGLRCRPMAQTVADTWRWMCAEGRTRIADWFGPKVGLSPAAEAELLRRPAGPARSDGARA</sequence>
<dbReference type="SUPFAM" id="SSF51735">
    <property type="entry name" value="NAD(P)-binding Rossmann-fold domains"/>
    <property type="match status" value="1"/>
</dbReference>